<evidence type="ECO:0000313" key="4">
    <source>
        <dbReference type="EMBL" id="KAL1529750.1"/>
    </source>
</evidence>
<dbReference type="GO" id="GO:0005509">
    <property type="term" value="F:calcium ion binding"/>
    <property type="evidence" value="ECO:0007669"/>
    <property type="project" value="InterPro"/>
</dbReference>
<dbReference type="PANTHER" id="PTHR34574:SF12">
    <property type="entry name" value="CALCIUM-BINDING EF HAND FAMILY PROTEIN"/>
    <property type="match status" value="1"/>
</dbReference>
<dbReference type="InterPro" id="IPR011992">
    <property type="entry name" value="EF-hand-dom_pair"/>
</dbReference>
<evidence type="ECO:0000259" key="3">
    <source>
        <dbReference type="PROSITE" id="PS50222"/>
    </source>
</evidence>
<feature type="domain" description="EF-hand" evidence="3">
    <location>
        <begin position="392"/>
        <end position="427"/>
    </location>
</feature>
<dbReference type="PROSITE" id="PS50222">
    <property type="entry name" value="EF_HAND_2"/>
    <property type="match status" value="4"/>
</dbReference>
<evidence type="ECO:0000313" key="5">
    <source>
        <dbReference type="Proteomes" id="UP001515480"/>
    </source>
</evidence>
<dbReference type="SMART" id="SM00054">
    <property type="entry name" value="EFh"/>
    <property type="match status" value="4"/>
</dbReference>
<dbReference type="PROSITE" id="PS00018">
    <property type="entry name" value="EF_HAND_1"/>
    <property type="match status" value="3"/>
</dbReference>
<dbReference type="PANTHER" id="PTHR34574">
    <property type="entry name" value="CALCIUM-BINDING EF-HAND FAMILY PROTEIN-RELATED"/>
    <property type="match status" value="1"/>
</dbReference>
<keyword evidence="5" id="KW-1185">Reference proteome</keyword>
<feature type="region of interest" description="Disordered" evidence="2">
    <location>
        <begin position="487"/>
        <end position="635"/>
    </location>
</feature>
<organism evidence="4 5">
    <name type="scientific">Prymnesium parvum</name>
    <name type="common">Toxic golden alga</name>
    <dbReference type="NCBI Taxonomy" id="97485"/>
    <lineage>
        <taxon>Eukaryota</taxon>
        <taxon>Haptista</taxon>
        <taxon>Haptophyta</taxon>
        <taxon>Prymnesiophyceae</taxon>
        <taxon>Prymnesiales</taxon>
        <taxon>Prymnesiaceae</taxon>
        <taxon>Prymnesium</taxon>
    </lineage>
</organism>
<evidence type="ECO:0000256" key="1">
    <source>
        <dbReference type="ARBA" id="ARBA00022837"/>
    </source>
</evidence>
<dbReference type="Pfam" id="PF13833">
    <property type="entry name" value="EF-hand_8"/>
    <property type="match status" value="2"/>
</dbReference>
<dbReference type="InterPro" id="IPR018247">
    <property type="entry name" value="EF_Hand_1_Ca_BS"/>
</dbReference>
<proteinExistence type="predicted"/>
<dbReference type="AlphaFoldDB" id="A0AB34KAT5"/>
<feature type="domain" description="EF-hand" evidence="3">
    <location>
        <begin position="356"/>
        <end position="391"/>
    </location>
</feature>
<evidence type="ECO:0000256" key="2">
    <source>
        <dbReference type="SAM" id="MobiDB-lite"/>
    </source>
</evidence>
<protein>
    <recommendedName>
        <fullName evidence="3">EF-hand domain-containing protein</fullName>
    </recommendedName>
</protein>
<dbReference type="Proteomes" id="UP001515480">
    <property type="component" value="Unassembled WGS sequence"/>
</dbReference>
<feature type="compositionally biased region" description="Basic and acidic residues" evidence="2">
    <location>
        <begin position="489"/>
        <end position="504"/>
    </location>
</feature>
<dbReference type="EMBL" id="JBGBPQ010000001">
    <property type="protein sequence ID" value="KAL1529750.1"/>
    <property type="molecule type" value="Genomic_DNA"/>
</dbReference>
<feature type="compositionally biased region" description="Basic and acidic residues" evidence="2">
    <location>
        <begin position="512"/>
        <end position="561"/>
    </location>
</feature>
<dbReference type="Pfam" id="PF13202">
    <property type="entry name" value="EF-hand_5"/>
    <property type="match status" value="1"/>
</dbReference>
<feature type="domain" description="EF-hand" evidence="3">
    <location>
        <begin position="253"/>
        <end position="288"/>
    </location>
</feature>
<gene>
    <name evidence="4" type="ORF">AB1Y20_000686</name>
</gene>
<feature type="compositionally biased region" description="Basic and acidic residues" evidence="2">
    <location>
        <begin position="582"/>
        <end position="593"/>
    </location>
</feature>
<comment type="caution">
    <text evidence="4">The sequence shown here is derived from an EMBL/GenBank/DDBJ whole genome shotgun (WGS) entry which is preliminary data.</text>
</comment>
<feature type="region of interest" description="Disordered" evidence="2">
    <location>
        <begin position="722"/>
        <end position="744"/>
    </location>
</feature>
<name>A0AB34KAT5_PRYPA</name>
<feature type="region of interest" description="Disordered" evidence="2">
    <location>
        <begin position="1"/>
        <end position="36"/>
    </location>
</feature>
<dbReference type="InterPro" id="IPR002048">
    <property type="entry name" value="EF_hand_dom"/>
</dbReference>
<dbReference type="Gene3D" id="1.10.238.10">
    <property type="entry name" value="EF-hand"/>
    <property type="match status" value="3"/>
</dbReference>
<sequence>MPVGARKTQARAAFGEKAGGPGLNASSTPRKRVDPDLDVERARSVAKRQMEFADKEEERLIELRTHQPLFLQLADALTKGHVNMRAVELLRSWHGSNEGGITLKEFETNMRSIGLSADHEEIEALFRVLDEDNSGSLGLANLKAGLVKLKEASSAAKLEVEHLAAKVRMLRERASKALSLLDDIAKAEEEEELLERSRLQQPLIVKLGTAINGEAKSTGQRGFQILKSWDSTNTDAVSKVEFRQHVKSLIPDVDYHEIDALFKSLDSDGSGTLEVNEIKPAIKRVLGVAGQALEEFEEKQRIVEESLRHLRERAKESQQACLLFTIEEAAEEEYRQAAIKAREKPLIVRVADIITRKDIKLSTLLSSWDMDKNGSIDLEEFKKNVLMLGIEAFDSEFTALFKLLDSDHSGALEHTEIKCSLRKLHEVVITATSEELRAQHTMNMKMRKTIAAHQALIDTEKAEKEAARKKRETGALAAAKLKVATNEKVTGEEERVKEGADRKQATPRSNKQGKDAAQKKMAAPEKDGSDSRKDAVEKDAARRRELKIEAKEAEARGRRPENDEEEKETTALHRQKLASKVQAERSHDVEGRGAGKLSVTPRRVDKLSATPRAALNGKLGKENSTPRGVVPEKQNRTPRAVLPDRRQGVAGTPRNATPRAVHVPNQKGAAVDKHGTSKFRGWGNAVISAIRETDNPEERDARRTSTARRMVQSLSLRLSGVFPQTGAASQRSDSKRSFSRGGSRGLIRTKSRWSLFFSDHHGMASSVSKTPQEEQGV</sequence>
<dbReference type="SUPFAM" id="SSF47473">
    <property type="entry name" value="EF-hand"/>
    <property type="match status" value="2"/>
</dbReference>
<feature type="domain" description="EF-hand" evidence="3">
    <location>
        <begin position="117"/>
        <end position="152"/>
    </location>
</feature>
<accession>A0AB34KAT5</accession>
<keyword evidence="1" id="KW-0106">Calcium</keyword>
<reference evidence="4 5" key="1">
    <citation type="journal article" date="2024" name="Science">
        <title>Giant polyketide synthase enzymes in the biosynthesis of giant marine polyether toxins.</title>
        <authorList>
            <person name="Fallon T.R."/>
            <person name="Shende V.V."/>
            <person name="Wierzbicki I.H."/>
            <person name="Pendleton A.L."/>
            <person name="Watervoot N.F."/>
            <person name="Auber R.P."/>
            <person name="Gonzalez D.J."/>
            <person name="Wisecaver J.H."/>
            <person name="Moore B.S."/>
        </authorList>
    </citation>
    <scope>NUCLEOTIDE SEQUENCE [LARGE SCALE GENOMIC DNA]</scope>
    <source>
        <strain evidence="4 5">12B1</strain>
    </source>
</reference>